<keyword evidence="7" id="KW-1185">Reference proteome</keyword>
<dbReference type="SUPFAM" id="SSF52540">
    <property type="entry name" value="P-loop containing nucleoside triphosphate hydrolases"/>
    <property type="match status" value="1"/>
</dbReference>
<evidence type="ECO:0000313" key="6">
    <source>
        <dbReference type="EMBL" id="MFE5978215.1"/>
    </source>
</evidence>
<feature type="domain" description="Sigma-54 factor interaction" evidence="5">
    <location>
        <begin position="240"/>
        <end position="495"/>
    </location>
</feature>
<dbReference type="Gene3D" id="1.10.10.60">
    <property type="entry name" value="Homeodomain-like"/>
    <property type="match status" value="1"/>
</dbReference>
<dbReference type="Gene3D" id="1.10.8.60">
    <property type="match status" value="1"/>
</dbReference>
<dbReference type="Proteomes" id="UP001600424">
    <property type="component" value="Unassembled WGS sequence"/>
</dbReference>
<evidence type="ECO:0000313" key="7">
    <source>
        <dbReference type="Proteomes" id="UP001600424"/>
    </source>
</evidence>
<evidence type="ECO:0000256" key="1">
    <source>
        <dbReference type="ARBA" id="ARBA00022741"/>
    </source>
</evidence>
<keyword evidence="3" id="KW-0805">Transcription regulation</keyword>
<keyword evidence="4" id="KW-0804">Transcription</keyword>
<dbReference type="Gene3D" id="3.30.450.40">
    <property type="match status" value="1"/>
</dbReference>
<dbReference type="Gene3D" id="3.40.50.300">
    <property type="entry name" value="P-loop containing nucleotide triphosphate hydrolases"/>
    <property type="match status" value="1"/>
</dbReference>
<dbReference type="SUPFAM" id="SSF46689">
    <property type="entry name" value="Homeodomain-like"/>
    <property type="match status" value="1"/>
</dbReference>
<evidence type="ECO:0000256" key="4">
    <source>
        <dbReference type="ARBA" id="ARBA00023163"/>
    </source>
</evidence>
<dbReference type="InterPro" id="IPR002197">
    <property type="entry name" value="HTH_Fis"/>
</dbReference>
<comment type="caution">
    <text evidence="6">The sequence shown here is derived from an EMBL/GenBank/DDBJ whole genome shotgun (WGS) entry which is preliminary data.</text>
</comment>
<protein>
    <submittedName>
        <fullName evidence="6">Sigma-54-dependent Fis family transcriptional regulator</fullName>
    </submittedName>
</protein>
<evidence type="ECO:0000259" key="5">
    <source>
        <dbReference type="PROSITE" id="PS50045"/>
    </source>
</evidence>
<dbReference type="RefSeq" id="WP_386250980.1">
    <property type="nucleotide sequence ID" value="NZ_JBHTRV010000001.1"/>
</dbReference>
<dbReference type="InterPro" id="IPR002078">
    <property type="entry name" value="Sigma_54_int"/>
</dbReference>
<dbReference type="EMBL" id="JBHTRV010000001">
    <property type="protein sequence ID" value="MFE5978215.1"/>
    <property type="molecule type" value="Genomic_DNA"/>
</dbReference>
<name>A0ABW6IL00_STRWE</name>
<evidence type="ECO:0000256" key="2">
    <source>
        <dbReference type="ARBA" id="ARBA00022840"/>
    </source>
</evidence>
<keyword evidence="2" id="KW-0067">ATP-binding</keyword>
<gene>
    <name evidence="6" type="ORF">ACFQ63_00730</name>
</gene>
<evidence type="ECO:0000256" key="3">
    <source>
        <dbReference type="ARBA" id="ARBA00023015"/>
    </source>
</evidence>
<proteinExistence type="predicted"/>
<dbReference type="InterPro" id="IPR058031">
    <property type="entry name" value="AAA_lid_NorR"/>
</dbReference>
<accession>A0ABW6IL00</accession>
<dbReference type="Pfam" id="PF02954">
    <property type="entry name" value="HTH_8"/>
    <property type="match status" value="1"/>
</dbReference>
<dbReference type="InterPro" id="IPR029016">
    <property type="entry name" value="GAF-like_dom_sf"/>
</dbReference>
<dbReference type="Pfam" id="PF25601">
    <property type="entry name" value="AAA_lid_14"/>
    <property type="match status" value="1"/>
</dbReference>
<keyword evidence="1" id="KW-0547">Nucleotide-binding</keyword>
<dbReference type="PANTHER" id="PTHR32071">
    <property type="entry name" value="TRANSCRIPTIONAL REGULATORY PROTEIN"/>
    <property type="match status" value="1"/>
</dbReference>
<reference evidence="6 7" key="1">
    <citation type="submission" date="2024-09" db="EMBL/GenBank/DDBJ databases">
        <title>The Natural Products Discovery Center: Release of the First 8490 Sequenced Strains for Exploring Actinobacteria Biosynthetic Diversity.</title>
        <authorList>
            <person name="Kalkreuter E."/>
            <person name="Kautsar S.A."/>
            <person name="Yang D."/>
            <person name="Bader C.D."/>
            <person name="Teijaro C.N."/>
            <person name="Fluegel L."/>
            <person name="Davis C.M."/>
            <person name="Simpson J.R."/>
            <person name="Lauterbach L."/>
            <person name="Steele A.D."/>
            <person name="Gui C."/>
            <person name="Meng S."/>
            <person name="Li G."/>
            <person name="Viehrig K."/>
            <person name="Ye F."/>
            <person name="Su P."/>
            <person name="Kiefer A.F."/>
            <person name="Nichols A."/>
            <person name="Cepeda A.J."/>
            <person name="Yan W."/>
            <person name="Fan B."/>
            <person name="Jiang Y."/>
            <person name="Adhikari A."/>
            <person name="Zheng C.-J."/>
            <person name="Schuster L."/>
            <person name="Cowan T.M."/>
            <person name="Smanski M.J."/>
            <person name="Chevrette M.G."/>
            <person name="De Carvalho L.P.S."/>
            <person name="Shen B."/>
        </authorList>
    </citation>
    <scope>NUCLEOTIDE SEQUENCE [LARGE SCALE GENOMIC DNA]</scope>
    <source>
        <strain evidence="6 7">NPDC056472</strain>
    </source>
</reference>
<dbReference type="PANTHER" id="PTHR32071:SF122">
    <property type="entry name" value="SIGMA FACTOR"/>
    <property type="match status" value="1"/>
</dbReference>
<dbReference type="InterPro" id="IPR027417">
    <property type="entry name" value="P-loop_NTPase"/>
</dbReference>
<sequence length="592" mass="64228">MRVPDDSFITESRLRPQISQSWRRSLLSGLRPDASLDLTPRDDFDRRGRLHIAAAPVLDQVAQELHGTGFGVLLADCRARIVARRFGDTSLESAFDRAGVVVGSQFLEETTGTNSIATVFELRRGVTVLGEEHYIESLKTFSCYGHPLISRMTGRLEGVLDISCPAELSNPLLAPFLTRAAREIEQRLLHGAREAEQRLLSAYQNASIGGRRTVAALSEGVVMASAAAMELLSPSDHAVLRGIAGELPSRGRSARREVELSSGRTVVVDFRPVPGTGGVLVEIHDPAEHRMPVPRGQRGKAAATVGETKDFDRYRAARRPVLICGEPGSGRTSTATALTEGHVVRRLDAVELVRTGTTDLTARIAADDDGADVVLIEDVQLLPPELVTQAARLLRSRDSGDGPADTGPWTVLTSAPVPRLPSEHAALAARCLTRIELPPLRARHEELPSLVSELLRRLRPEARLRFTPGALEALAAHPWPGNLHELREVLLHVLDHRSAGDVTARDLPPALRAAPRVRRLSMLERAEYETIVAALRDCADNKVHTARRLGMSRATLYRRMRALGIDGTATAPASVQASAPPTVSQIATVTGR</sequence>
<dbReference type="PRINTS" id="PR01590">
    <property type="entry name" value="HTHFIS"/>
</dbReference>
<dbReference type="InterPro" id="IPR009057">
    <property type="entry name" value="Homeodomain-like_sf"/>
</dbReference>
<dbReference type="PROSITE" id="PS50045">
    <property type="entry name" value="SIGMA54_INTERACT_4"/>
    <property type="match status" value="1"/>
</dbReference>
<organism evidence="6 7">
    <name type="scientific">Streptomyces wedmorensis</name>
    <dbReference type="NCBI Taxonomy" id="43759"/>
    <lineage>
        <taxon>Bacteria</taxon>
        <taxon>Bacillati</taxon>
        <taxon>Actinomycetota</taxon>
        <taxon>Actinomycetes</taxon>
        <taxon>Kitasatosporales</taxon>
        <taxon>Streptomycetaceae</taxon>
        <taxon>Streptomyces</taxon>
    </lineage>
</organism>